<dbReference type="InterPro" id="IPR018062">
    <property type="entry name" value="HTH_AraC-typ_CS"/>
</dbReference>
<keyword evidence="2" id="KW-0238">DNA-binding</keyword>
<dbReference type="AlphaFoldDB" id="A0A1E3AEU5"/>
<dbReference type="SUPFAM" id="SSF46689">
    <property type="entry name" value="Homeodomain-like"/>
    <property type="match status" value="2"/>
</dbReference>
<dbReference type="Gene3D" id="1.10.10.60">
    <property type="entry name" value="Homeodomain-like"/>
    <property type="match status" value="2"/>
</dbReference>
<dbReference type="Pfam" id="PF06445">
    <property type="entry name" value="GyrI-like"/>
    <property type="match status" value="1"/>
</dbReference>
<dbReference type="Gene3D" id="3.20.80.10">
    <property type="entry name" value="Regulatory factor, effector binding domain"/>
    <property type="match status" value="1"/>
</dbReference>
<dbReference type="PROSITE" id="PS00041">
    <property type="entry name" value="HTH_ARAC_FAMILY_1"/>
    <property type="match status" value="1"/>
</dbReference>
<organism evidence="5 6">
    <name type="scientific">Eisenbergiella tayi</name>
    <dbReference type="NCBI Taxonomy" id="1432052"/>
    <lineage>
        <taxon>Bacteria</taxon>
        <taxon>Bacillati</taxon>
        <taxon>Bacillota</taxon>
        <taxon>Clostridia</taxon>
        <taxon>Lachnospirales</taxon>
        <taxon>Lachnospiraceae</taxon>
        <taxon>Eisenbergiella</taxon>
    </lineage>
</organism>
<dbReference type="PANTHER" id="PTHR40055:SF1">
    <property type="entry name" value="TRANSCRIPTIONAL REGULATOR YGIV-RELATED"/>
    <property type="match status" value="1"/>
</dbReference>
<dbReference type="PATRIC" id="fig|1432052.4.peg.3482"/>
<dbReference type="GO" id="GO:0003700">
    <property type="term" value="F:DNA-binding transcription factor activity"/>
    <property type="evidence" value="ECO:0007669"/>
    <property type="project" value="InterPro"/>
</dbReference>
<dbReference type="SMART" id="SM00871">
    <property type="entry name" value="AraC_E_bind"/>
    <property type="match status" value="1"/>
</dbReference>
<dbReference type="InterPro" id="IPR018060">
    <property type="entry name" value="HTH_AraC"/>
</dbReference>
<dbReference type="PRINTS" id="PR00032">
    <property type="entry name" value="HTHARAC"/>
</dbReference>
<dbReference type="InterPro" id="IPR010499">
    <property type="entry name" value="AraC_E-bd"/>
</dbReference>
<accession>A0A1E3AEU5</accession>
<dbReference type="PROSITE" id="PS01124">
    <property type="entry name" value="HTH_ARAC_FAMILY_2"/>
    <property type="match status" value="1"/>
</dbReference>
<feature type="domain" description="HTH araC/xylS-type" evidence="4">
    <location>
        <begin position="22"/>
        <end position="120"/>
    </location>
</feature>
<protein>
    <submittedName>
        <fullName evidence="5">Regulatory protein SoxS</fullName>
    </submittedName>
</protein>
<gene>
    <name evidence="5" type="primary">soxS_6</name>
    <name evidence="5" type="ORF">BEI61_03123</name>
</gene>
<reference evidence="5 6" key="1">
    <citation type="submission" date="2016-07" db="EMBL/GenBank/DDBJ databases">
        <title>Characterization of isolates of Eisenbergiella tayi derived from blood cultures, using whole genome sequencing.</title>
        <authorList>
            <person name="Burdz T."/>
            <person name="Wiebe D."/>
            <person name="Huynh C."/>
            <person name="Bernard K."/>
        </authorList>
    </citation>
    <scope>NUCLEOTIDE SEQUENCE [LARGE SCALE GENOMIC DNA]</scope>
    <source>
        <strain evidence="5 6">NML 110608</strain>
    </source>
</reference>
<dbReference type="InterPro" id="IPR020449">
    <property type="entry name" value="Tscrpt_reg_AraC-type_HTH"/>
</dbReference>
<evidence type="ECO:0000313" key="6">
    <source>
        <dbReference type="Proteomes" id="UP000094067"/>
    </source>
</evidence>
<proteinExistence type="predicted"/>
<name>A0A1E3AEU5_9FIRM</name>
<keyword evidence="3" id="KW-0804">Transcription</keyword>
<evidence type="ECO:0000259" key="4">
    <source>
        <dbReference type="PROSITE" id="PS01124"/>
    </source>
</evidence>
<evidence type="ECO:0000313" key="5">
    <source>
        <dbReference type="EMBL" id="ODM07233.1"/>
    </source>
</evidence>
<evidence type="ECO:0000256" key="3">
    <source>
        <dbReference type="ARBA" id="ARBA00023163"/>
    </source>
</evidence>
<dbReference type="SUPFAM" id="SSF55136">
    <property type="entry name" value="Probable bacterial effector-binding domain"/>
    <property type="match status" value="1"/>
</dbReference>
<dbReference type="Pfam" id="PF12833">
    <property type="entry name" value="HTH_18"/>
    <property type="match status" value="1"/>
</dbReference>
<keyword evidence="1" id="KW-0805">Transcription regulation</keyword>
<dbReference type="GO" id="GO:0043565">
    <property type="term" value="F:sequence-specific DNA binding"/>
    <property type="evidence" value="ECO:0007669"/>
    <property type="project" value="InterPro"/>
</dbReference>
<dbReference type="InterPro" id="IPR050908">
    <property type="entry name" value="SmbC-like"/>
</dbReference>
<dbReference type="EMBL" id="MCGH01000002">
    <property type="protein sequence ID" value="ODM07233.1"/>
    <property type="molecule type" value="Genomic_DNA"/>
</dbReference>
<comment type="caution">
    <text evidence="5">The sequence shown here is derived from an EMBL/GenBank/DDBJ whole genome shotgun (WGS) entry which is preliminary data.</text>
</comment>
<dbReference type="PANTHER" id="PTHR40055">
    <property type="entry name" value="TRANSCRIPTIONAL REGULATOR YGIV-RELATED"/>
    <property type="match status" value="1"/>
</dbReference>
<evidence type="ECO:0000256" key="1">
    <source>
        <dbReference type="ARBA" id="ARBA00023015"/>
    </source>
</evidence>
<dbReference type="InterPro" id="IPR011256">
    <property type="entry name" value="Reg_factor_effector_dom_sf"/>
</dbReference>
<dbReference type="Proteomes" id="UP000094067">
    <property type="component" value="Unassembled WGS sequence"/>
</dbReference>
<dbReference type="SMART" id="SM00342">
    <property type="entry name" value="HTH_ARAC"/>
    <property type="match status" value="1"/>
</dbReference>
<sequence>MQYTVKKAEKGENGLKQLSSLERAVEYIEEHLNENIGLSDVSRETGYSYYHMTRLFSTVLGESVGRYINRRRLYNASEKLIHSDRRITDIAFDSGFESAEAFSRAFKNVFGSSPADYRKAGLDLVVNAKREMAPEDVSHIANNISRSPEIVWLEEIKIAGIRGMTSISDNRLPGLWKQFRSLHTEFFGTERTGYSVCETQQAVYTEDGDVLFSVMLGCPADNVEELPPMLSGKTLSSGRYAVFTHRGTLANLFKTYKYIFGTWLSAAEEELDDREDFEVYEREVTAFDDPDNEVKIYIPIK</sequence>
<evidence type="ECO:0000256" key="2">
    <source>
        <dbReference type="ARBA" id="ARBA00023125"/>
    </source>
</evidence>
<dbReference type="InterPro" id="IPR009057">
    <property type="entry name" value="Homeodomain-like_sf"/>
</dbReference>
<dbReference type="InterPro" id="IPR029442">
    <property type="entry name" value="GyrI-like"/>
</dbReference>